<dbReference type="Pfam" id="PF00005">
    <property type="entry name" value="ABC_tran"/>
    <property type="match status" value="1"/>
</dbReference>
<reference evidence="3 4" key="1">
    <citation type="submission" date="2017-03" db="EMBL/GenBank/DDBJ databases">
        <title>Whole genome sequences of fourteen strains of Bradyrhizobium canariense and one strain of Bradyrhizobium japonicum isolated from Lupinus (Papilionoideae: Genisteae) species in Algeria.</title>
        <authorList>
            <person name="Crovadore J."/>
            <person name="Chekireb D."/>
            <person name="Brachmann A."/>
            <person name="Chablais R."/>
            <person name="Cochard B."/>
            <person name="Lefort F."/>
        </authorList>
    </citation>
    <scope>NUCLEOTIDE SEQUENCE [LARGE SCALE GENOMIC DNA]</scope>
    <source>
        <strain evidence="3 4">UBMA197</strain>
    </source>
</reference>
<feature type="domain" description="ABC transporter" evidence="2">
    <location>
        <begin position="5"/>
        <end position="48"/>
    </location>
</feature>
<comment type="caution">
    <text evidence="3">The sequence shown here is derived from an EMBL/GenBank/DDBJ whole genome shotgun (WGS) entry which is preliminary data.</text>
</comment>
<dbReference type="SUPFAM" id="SSF52540">
    <property type="entry name" value="P-loop containing nucleoside triphosphate hydrolases"/>
    <property type="match status" value="1"/>
</dbReference>
<dbReference type="EMBL" id="NAFL01000125">
    <property type="protein sequence ID" value="OSJ37138.1"/>
    <property type="molecule type" value="Genomic_DNA"/>
</dbReference>
<evidence type="ECO:0000313" key="4">
    <source>
        <dbReference type="Proteomes" id="UP000193335"/>
    </source>
</evidence>
<name>A0A1Y2JY24_BRAJP</name>
<dbReference type="InterPro" id="IPR027417">
    <property type="entry name" value="P-loop_NTPase"/>
</dbReference>
<evidence type="ECO:0000259" key="2">
    <source>
        <dbReference type="Pfam" id="PF00005"/>
    </source>
</evidence>
<evidence type="ECO:0000313" key="3">
    <source>
        <dbReference type="EMBL" id="OSJ37138.1"/>
    </source>
</evidence>
<feature type="compositionally biased region" description="Polar residues" evidence="1">
    <location>
        <begin position="13"/>
        <end position="22"/>
    </location>
</feature>
<gene>
    <name evidence="3" type="ORF">BSZ19_00730</name>
</gene>
<accession>A0A1Y2JY24</accession>
<proteinExistence type="predicted"/>
<dbReference type="InterPro" id="IPR003439">
    <property type="entry name" value="ABC_transporter-like_ATP-bd"/>
</dbReference>
<protein>
    <recommendedName>
        <fullName evidence="2">ABC transporter domain-containing protein</fullName>
    </recommendedName>
</protein>
<organism evidence="3 4">
    <name type="scientific">Bradyrhizobium japonicum</name>
    <dbReference type="NCBI Taxonomy" id="375"/>
    <lineage>
        <taxon>Bacteria</taxon>
        <taxon>Pseudomonadati</taxon>
        <taxon>Pseudomonadota</taxon>
        <taxon>Alphaproteobacteria</taxon>
        <taxon>Hyphomicrobiales</taxon>
        <taxon>Nitrobacteraceae</taxon>
        <taxon>Bradyrhizobium</taxon>
    </lineage>
</organism>
<dbReference type="GO" id="GO:0005524">
    <property type="term" value="F:ATP binding"/>
    <property type="evidence" value="ECO:0007669"/>
    <property type="project" value="InterPro"/>
</dbReference>
<dbReference type="GO" id="GO:0016887">
    <property type="term" value="F:ATP hydrolysis activity"/>
    <property type="evidence" value="ECO:0007669"/>
    <property type="project" value="InterPro"/>
</dbReference>
<dbReference type="Proteomes" id="UP000193335">
    <property type="component" value="Unassembled WGS sequence"/>
</dbReference>
<evidence type="ECO:0000256" key="1">
    <source>
        <dbReference type="SAM" id="MobiDB-lite"/>
    </source>
</evidence>
<dbReference type="Gene3D" id="3.40.50.300">
    <property type="entry name" value="P-loop containing nucleotide triphosphate hydrolases"/>
    <property type="match status" value="1"/>
</dbReference>
<dbReference type="AlphaFoldDB" id="A0A1Y2JY24"/>
<feature type="region of interest" description="Disordered" evidence="1">
    <location>
        <begin position="1"/>
        <end position="22"/>
    </location>
</feature>
<sequence>MSPGLKPGITNLVAGQSGSGKSTLTQILRKTNPGYSGLVRVAAEAPTAISPQHYVSHVD</sequence>
<dbReference type="RefSeq" id="WP_085398156.1">
    <property type="nucleotide sequence ID" value="NZ_NAFL01000125.1"/>
</dbReference>